<dbReference type="RefSeq" id="WP_379528657.1">
    <property type="nucleotide sequence ID" value="NZ_JBHSBI010000006.1"/>
</dbReference>
<proteinExistence type="predicted"/>
<organism evidence="2 3">
    <name type="scientific">Nonomuraea purpurea</name>
    <dbReference type="NCBI Taxonomy" id="1849276"/>
    <lineage>
        <taxon>Bacteria</taxon>
        <taxon>Bacillati</taxon>
        <taxon>Actinomycetota</taxon>
        <taxon>Actinomycetes</taxon>
        <taxon>Streptosporangiales</taxon>
        <taxon>Streptosporangiaceae</taxon>
        <taxon>Nonomuraea</taxon>
    </lineage>
</organism>
<accession>A0ABV8G3K6</accession>
<dbReference type="Proteomes" id="UP001595851">
    <property type="component" value="Unassembled WGS sequence"/>
</dbReference>
<gene>
    <name evidence="2" type="ORF">ACFOY2_15320</name>
</gene>
<evidence type="ECO:0000313" key="2">
    <source>
        <dbReference type="EMBL" id="MFC4008600.1"/>
    </source>
</evidence>
<comment type="caution">
    <text evidence="2">The sequence shown here is derived from an EMBL/GenBank/DDBJ whole genome shotgun (WGS) entry which is preliminary data.</text>
</comment>
<feature type="region of interest" description="Disordered" evidence="1">
    <location>
        <begin position="625"/>
        <end position="646"/>
    </location>
</feature>
<dbReference type="EMBL" id="JBHSBI010000006">
    <property type="protein sequence ID" value="MFC4008600.1"/>
    <property type="molecule type" value="Genomic_DNA"/>
</dbReference>
<evidence type="ECO:0000256" key="1">
    <source>
        <dbReference type="SAM" id="MobiDB-lite"/>
    </source>
</evidence>
<sequence length="733" mass="80227">MATADVGKPIEITWRREKLIVSSLLQDLPAAPSLDDHVQMLKAAVGHRLASLPEQSWEAVAQACVRPDLVALQLEQAKGAGLLLEEHVDGATLRSVHSRVWMTELFPGIQPRTGQEALDVPDPQVFGVTKDGKPQAISRYRYRDLAHFQQHMWQTISATLHLNSYEESIVSRRVTRALIAHPVVVEFEDGTDSLNVIATRDGITRLASAWKVLAGPSASPSDAADLAVEVLFAKANLRTGASLPDQMTSGRAAYRDRLREEYHQESVGEGLSLRKVQIAQTYLMPAHLTVGVEAHVSGALPPEDVFDDAVRSILASIHVEFKPWDDSAQNLEVVTRALKLFAQTRHSALGDQEQLRDVYSLAIGRTKEAATPRVYGNESIPGTPIWRAICLLHTLTRPEFHEQLKARAKEIKNERRMSTKGYASLLGPVIDYPWRAAKSSATKPARNAWSNGGVLCEDVLSDGWVPVPTTDFLRLVERALAGDLNARCTLAVAGGVALIADKLLTRNVGSAVAVTPAPGKVPFRADVSTVIGGLAREGNELGLWTLAHAAQRFRHDLLPRNSSSMRQLGLRGTAAEDDAYVHVAVDLTAPDRIRRENGREVALTTWDVVFASDPERARRLICPVAPPQETFSPGHDGTGDEAETGAAAAPGSLQMEMSAGQLIVAERKRLLEWLSGARRSLETLEELGGRVSFPPLLGSPEEWLDLQQSAFEVLEFIQRNRFGEPEDDEEGQD</sequence>
<name>A0ABV8G3K6_9ACTN</name>
<reference evidence="3" key="1">
    <citation type="journal article" date="2019" name="Int. J. Syst. Evol. Microbiol.">
        <title>The Global Catalogue of Microorganisms (GCM) 10K type strain sequencing project: providing services to taxonomists for standard genome sequencing and annotation.</title>
        <authorList>
            <consortium name="The Broad Institute Genomics Platform"/>
            <consortium name="The Broad Institute Genome Sequencing Center for Infectious Disease"/>
            <person name="Wu L."/>
            <person name="Ma J."/>
        </authorList>
    </citation>
    <scope>NUCLEOTIDE SEQUENCE [LARGE SCALE GENOMIC DNA]</scope>
    <source>
        <strain evidence="3">TBRC 1276</strain>
    </source>
</reference>
<protein>
    <submittedName>
        <fullName evidence="2">Uncharacterized protein</fullName>
    </submittedName>
</protein>
<evidence type="ECO:0000313" key="3">
    <source>
        <dbReference type="Proteomes" id="UP001595851"/>
    </source>
</evidence>
<keyword evidence="3" id="KW-1185">Reference proteome</keyword>